<dbReference type="InterPro" id="IPR052355">
    <property type="entry name" value="CENP-V-like"/>
</dbReference>
<dbReference type="InterPro" id="IPR006913">
    <property type="entry name" value="CENP-V/GFA"/>
</dbReference>
<dbReference type="PROSITE" id="PS51891">
    <property type="entry name" value="CENP_V_GFA"/>
    <property type="match status" value="1"/>
</dbReference>
<dbReference type="RefSeq" id="WP_332865493.1">
    <property type="nucleotide sequence ID" value="NZ_JBAFSM010000022.1"/>
</dbReference>
<dbReference type="Proteomes" id="UP001328733">
    <property type="component" value="Unassembled WGS sequence"/>
</dbReference>
<keyword evidence="3" id="KW-0862">Zinc</keyword>
<dbReference type="PANTHER" id="PTHR28620">
    <property type="entry name" value="CENTROMERE PROTEIN V"/>
    <property type="match status" value="1"/>
</dbReference>
<proteinExistence type="inferred from homology"/>
<keyword evidence="6" id="KW-1185">Reference proteome</keyword>
<evidence type="ECO:0000256" key="1">
    <source>
        <dbReference type="ARBA" id="ARBA00005495"/>
    </source>
</evidence>
<evidence type="ECO:0000313" key="5">
    <source>
        <dbReference type="EMBL" id="MEG3438009.1"/>
    </source>
</evidence>
<comment type="caution">
    <text evidence="5">The sequence shown here is derived from an EMBL/GenBank/DDBJ whole genome shotgun (WGS) entry which is preliminary data.</text>
</comment>
<sequence>MTISIDSNLYEGGCHCGAIRFRVRVATPKAIDCNCSICRKKGFLHLIVPAEEFTLLSGEESLSTYTFNTGIARHYFCRVCGIHSFYRPRSHPDGIDVNVRCLDGDVSGDFEIEFFDGANWEENIEKIRRIDGEKGVS</sequence>
<dbReference type="GO" id="GO:0016846">
    <property type="term" value="F:carbon-sulfur lyase activity"/>
    <property type="evidence" value="ECO:0007669"/>
    <property type="project" value="InterPro"/>
</dbReference>
<reference evidence="5 6" key="1">
    <citation type="submission" date="2024-01" db="EMBL/GenBank/DDBJ databases">
        <title>Genomic insights into the taxonomy and metabolism of the cyanobacterium Pannus brasiliensis CCIBt3594.</title>
        <authorList>
            <person name="Machado M."/>
            <person name="Botero N.B."/>
            <person name="Andreote A.P.D."/>
            <person name="Feitosa A.M.T."/>
            <person name="Popin R."/>
            <person name="Sivonen K."/>
            <person name="Fiore M.F."/>
        </authorList>
    </citation>
    <scope>NUCLEOTIDE SEQUENCE [LARGE SCALE GENOMIC DNA]</scope>
    <source>
        <strain evidence="5 6">CCIBt3594</strain>
    </source>
</reference>
<dbReference type="EMBL" id="JBAFSM010000022">
    <property type="protein sequence ID" value="MEG3438009.1"/>
    <property type="molecule type" value="Genomic_DNA"/>
</dbReference>
<feature type="domain" description="CENP-V/GFA" evidence="4">
    <location>
        <begin position="10"/>
        <end position="121"/>
    </location>
</feature>
<evidence type="ECO:0000259" key="4">
    <source>
        <dbReference type="PROSITE" id="PS51891"/>
    </source>
</evidence>
<dbReference type="Gene3D" id="2.170.150.70">
    <property type="match status" value="1"/>
</dbReference>
<evidence type="ECO:0000313" key="6">
    <source>
        <dbReference type="Proteomes" id="UP001328733"/>
    </source>
</evidence>
<dbReference type="SUPFAM" id="SSF51316">
    <property type="entry name" value="Mss4-like"/>
    <property type="match status" value="1"/>
</dbReference>
<dbReference type="PANTHER" id="PTHR28620:SF1">
    <property type="entry name" value="CENP-V_GFA DOMAIN-CONTAINING PROTEIN"/>
    <property type="match status" value="1"/>
</dbReference>
<organism evidence="5 6">
    <name type="scientific">Pannus brasiliensis CCIBt3594</name>
    <dbReference type="NCBI Taxonomy" id="1427578"/>
    <lineage>
        <taxon>Bacteria</taxon>
        <taxon>Bacillati</taxon>
        <taxon>Cyanobacteriota</taxon>
        <taxon>Cyanophyceae</taxon>
        <taxon>Oscillatoriophycideae</taxon>
        <taxon>Chroococcales</taxon>
        <taxon>Microcystaceae</taxon>
        <taxon>Pannus</taxon>
    </lineage>
</organism>
<accession>A0AAW9QY46</accession>
<dbReference type="Pfam" id="PF04828">
    <property type="entry name" value="GFA"/>
    <property type="match status" value="1"/>
</dbReference>
<name>A0AAW9QY46_9CHRO</name>
<comment type="similarity">
    <text evidence="1">Belongs to the Gfa family.</text>
</comment>
<protein>
    <submittedName>
        <fullName evidence="5">GFA family protein</fullName>
    </submittedName>
</protein>
<dbReference type="InterPro" id="IPR011057">
    <property type="entry name" value="Mss4-like_sf"/>
</dbReference>
<keyword evidence="2" id="KW-0479">Metal-binding</keyword>
<dbReference type="AlphaFoldDB" id="A0AAW9QY46"/>
<evidence type="ECO:0000256" key="2">
    <source>
        <dbReference type="ARBA" id="ARBA00022723"/>
    </source>
</evidence>
<dbReference type="GO" id="GO:0046872">
    <property type="term" value="F:metal ion binding"/>
    <property type="evidence" value="ECO:0007669"/>
    <property type="project" value="UniProtKB-KW"/>
</dbReference>
<evidence type="ECO:0000256" key="3">
    <source>
        <dbReference type="ARBA" id="ARBA00022833"/>
    </source>
</evidence>
<gene>
    <name evidence="5" type="ORF">V0288_12850</name>
</gene>